<proteinExistence type="predicted"/>
<dbReference type="Proteomes" id="UP001162501">
    <property type="component" value="Chromosome 31"/>
</dbReference>
<reference evidence="1" key="1">
    <citation type="submission" date="2023-05" db="EMBL/GenBank/DDBJ databases">
        <authorList>
            <consortium name="ELIXIR-Norway"/>
        </authorList>
    </citation>
    <scope>NUCLEOTIDE SEQUENCE</scope>
</reference>
<protein>
    <submittedName>
        <fullName evidence="1">Uncharacterized protein</fullName>
    </submittedName>
</protein>
<sequence>MCCNSSLSRPIQTAKVQVLRPVLKTLKKPLALSLHHQRCHPFCSARQGQGELFLSLPGPLSLQLRLLFSLLTAFPPRSEGETSLWCERSSPPWAGAEGRPQPALNAVPPRAPLPSRPSDVSVTVVLSCGTLPNPHPHHPGSQHTCHLTVGAHTARHPSASARCVAPTFHALPLFSAASYLLRKPPES</sequence>
<reference evidence="1" key="2">
    <citation type="submission" date="2025-03" db="EMBL/GenBank/DDBJ databases">
        <authorList>
            <consortium name="ELIXIR-Norway"/>
            <consortium name="Elixir Norway"/>
        </authorList>
    </citation>
    <scope>NUCLEOTIDE SEQUENCE</scope>
</reference>
<evidence type="ECO:0000313" key="1">
    <source>
        <dbReference type="EMBL" id="CAN0469009.1"/>
    </source>
</evidence>
<dbReference type="EMBL" id="OX596115">
    <property type="protein sequence ID" value="CAN0469009.1"/>
    <property type="molecule type" value="Genomic_DNA"/>
</dbReference>
<name>A0AC59ZN04_RANTA</name>
<gene>
    <name evidence="1" type="ORF">MRATA1EN22A_LOCUS20378</name>
</gene>
<accession>A0AC59ZN04</accession>
<evidence type="ECO:0000313" key="2">
    <source>
        <dbReference type="Proteomes" id="UP001162501"/>
    </source>
</evidence>
<organism evidence="1 2">
    <name type="scientific">Rangifer tarandus platyrhynchus</name>
    <name type="common">Svalbard reindeer</name>
    <dbReference type="NCBI Taxonomy" id="3082113"/>
    <lineage>
        <taxon>Eukaryota</taxon>
        <taxon>Metazoa</taxon>
        <taxon>Chordata</taxon>
        <taxon>Craniata</taxon>
        <taxon>Vertebrata</taxon>
        <taxon>Euteleostomi</taxon>
        <taxon>Mammalia</taxon>
        <taxon>Eutheria</taxon>
        <taxon>Laurasiatheria</taxon>
        <taxon>Artiodactyla</taxon>
        <taxon>Ruminantia</taxon>
        <taxon>Pecora</taxon>
        <taxon>Cervidae</taxon>
        <taxon>Odocoileinae</taxon>
        <taxon>Rangifer</taxon>
    </lineage>
</organism>